<evidence type="ECO:0000256" key="3">
    <source>
        <dbReference type="ARBA" id="ARBA00022490"/>
    </source>
</evidence>
<feature type="domain" description="Ribosome recycling factor" evidence="8">
    <location>
        <begin position="22"/>
        <end position="184"/>
    </location>
</feature>
<dbReference type="HAMAP" id="MF_00040">
    <property type="entry name" value="RRF"/>
    <property type="match status" value="1"/>
</dbReference>
<dbReference type="Gene3D" id="3.30.1360.40">
    <property type="match status" value="1"/>
</dbReference>
<comment type="function">
    <text evidence="5 6">Responsible for the release of ribosomes from messenger RNA at the termination of protein biosynthesis. May increase the efficiency of translation by recycling ribosomes from one round of translation to another.</text>
</comment>
<keyword evidence="10" id="KW-1185">Reference proteome</keyword>
<dbReference type="Pfam" id="PF01765">
    <property type="entry name" value="RRF"/>
    <property type="match status" value="1"/>
</dbReference>
<dbReference type="PANTHER" id="PTHR20982">
    <property type="entry name" value="RIBOSOME RECYCLING FACTOR"/>
    <property type="match status" value="1"/>
</dbReference>
<comment type="subcellular location">
    <subcellularLocation>
        <location evidence="1 6">Cytoplasm</location>
    </subcellularLocation>
</comment>
<reference evidence="9" key="1">
    <citation type="submission" date="2021-02" db="EMBL/GenBank/DDBJ databases">
        <title>Fulvivirga sp. S481 isolated from sea water.</title>
        <authorList>
            <person name="Bae S.S."/>
            <person name="Baek K."/>
        </authorList>
    </citation>
    <scope>NUCLEOTIDE SEQUENCE</scope>
    <source>
        <strain evidence="9">S481</strain>
    </source>
</reference>
<evidence type="ECO:0000313" key="10">
    <source>
        <dbReference type="Proteomes" id="UP000662783"/>
    </source>
</evidence>
<evidence type="ECO:0000313" key="9">
    <source>
        <dbReference type="EMBL" id="QSE97810.1"/>
    </source>
</evidence>
<comment type="similarity">
    <text evidence="2 6">Belongs to the RRF family.</text>
</comment>
<evidence type="ECO:0000256" key="4">
    <source>
        <dbReference type="ARBA" id="ARBA00022917"/>
    </source>
</evidence>
<dbReference type="RefSeq" id="WP_205722318.1">
    <property type="nucleotide sequence ID" value="NZ_CP070608.1"/>
</dbReference>
<accession>A0A975A129</accession>
<dbReference type="AlphaFoldDB" id="A0A975A129"/>
<keyword evidence="4 6" id="KW-0648">Protein biosynthesis</keyword>
<dbReference type="SUPFAM" id="SSF55194">
    <property type="entry name" value="Ribosome recycling factor, RRF"/>
    <property type="match status" value="1"/>
</dbReference>
<dbReference type="FunFam" id="1.10.132.20:FF:000001">
    <property type="entry name" value="Ribosome-recycling factor"/>
    <property type="match status" value="1"/>
</dbReference>
<dbReference type="EMBL" id="CP070608">
    <property type="protein sequence ID" value="QSE97810.1"/>
    <property type="molecule type" value="Genomic_DNA"/>
</dbReference>
<name>A0A975A129_9BACT</name>
<evidence type="ECO:0000256" key="1">
    <source>
        <dbReference type="ARBA" id="ARBA00004496"/>
    </source>
</evidence>
<protein>
    <recommendedName>
        <fullName evidence="6">Ribosome-recycling factor</fullName>
        <shortName evidence="6">RRF</shortName>
    </recommendedName>
    <alternativeName>
        <fullName evidence="6">Ribosome-releasing factor</fullName>
    </alternativeName>
</protein>
<sequence>MEEIKMYLDECKEMMNKAIKHLTNELGKIRAGKASPAMIDSVMVEYYGTPTPINQVASVTAPDARTLFIKPWEKSVIPEIEKGIINSNLGLNPQNDGEQIIINIPQLTEERRTGLVKQAKAEGEQAKVSIRNSRKEINDELKKLQKEGASEDEIKRAEDNVQSLTDEFTKKVDDILDKKEAEIMHV</sequence>
<keyword evidence="7" id="KW-0175">Coiled coil</keyword>
<dbReference type="Proteomes" id="UP000662783">
    <property type="component" value="Chromosome"/>
</dbReference>
<evidence type="ECO:0000259" key="8">
    <source>
        <dbReference type="Pfam" id="PF01765"/>
    </source>
</evidence>
<dbReference type="KEGG" id="fuv:JR347_01600"/>
<dbReference type="GO" id="GO:0043023">
    <property type="term" value="F:ribosomal large subunit binding"/>
    <property type="evidence" value="ECO:0007669"/>
    <property type="project" value="TreeGrafter"/>
</dbReference>
<dbReference type="PANTHER" id="PTHR20982:SF3">
    <property type="entry name" value="MITOCHONDRIAL RIBOSOME RECYCLING FACTOR PSEUDO 1"/>
    <property type="match status" value="1"/>
</dbReference>
<dbReference type="NCBIfam" id="TIGR00496">
    <property type="entry name" value="frr"/>
    <property type="match status" value="1"/>
</dbReference>
<evidence type="ECO:0000256" key="5">
    <source>
        <dbReference type="ARBA" id="ARBA00025050"/>
    </source>
</evidence>
<proteinExistence type="inferred from homology"/>
<organism evidence="9 10">
    <name type="scientific">Fulvivirga lutea</name>
    <dbReference type="NCBI Taxonomy" id="2810512"/>
    <lineage>
        <taxon>Bacteria</taxon>
        <taxon>Pseudomonadati</taxon>
        <taxon>Bacteroidota</taxon>
        <taxon>Cytophagia</taxon>
        <taxon>Cytophagales</taxon>
        <taxon>Fulvivirgaceae</taxon>
        <taxon>Fulvivirga</taxon>
    </lineage>
</organism>
<feature type="coiled-coil region" evidence="7">
    <location>
        <begin position="116"/>
        <end position="174"/>
    </location>
</feature>
<dbReference type="InterPro" id="IPR002661">
    <property type="entry name" value="Ribosome_recyc_fac"/>
</dbReference>
<dbReference type="InterPro" id="IPR036191">
    <property type="entry name" value="RRF_sf"/>
</dbReference>
<dbReference type="Gene3D" id="1.10.132.20">
    <property type="entry name" value="Ribosome-recycling factor"/>
    <property type="match status" value="1"/>
</dbReference>
<evidence type="ECO:0000256" key="6">
    <source>
        <dbReference type="HAMAP-Rule" id="MF_00040"/>
    </source>
</evidence>
<evidence type="ECO:0000256" key="7">
    <source>
        <dbReference type="SAM" id="Coils"/>
    </source>
</evidence>
<dbReference type="GO" id="GO:0005737">
    <property type="term" value="C:cytoplasm"/>
    <property type="evidence" value="ECO:0007669"/>
    <property type="project" value="UniProtKB-SubCell"/>
</dbReference>
<gene>
    <name evidence="6 9" type="primary">frr</name>
    <name evidence="9" type="ORF">JR347_01600</name>
</gene>
<keyword evidence="3 6" id="KW-0963">Cytoplasm</keyword>
<dbReference type="CDD" id="cd00520">
    <property type="entry name" value="RRF"/>
    <property type="match status" value="1"/>
</dbReference>
<evidence type="ECO:0000256" key="2">
    <source>
        <dbReference type="ARBA" id="ARBA00005912"/>
    </source>
</evidence>
<dbReference type="GO" id="GO:0006415">
    <property type="term" value="P:translational termination"/>
    <property type="evidence" value="ECO:0007669"/>
    <property type="project" value="UniProtKB-UniRule"/>
</dbReference>
<dbReference type="InterPro" id="IPR023584">
    <property type="entry name" value="Ribosome_recyc_fac_dom"/>
</dbReference>
<dbReference type="FunFam" id="3.30.1360.40:FF:000001">
    <property type="entry name" value="Ribosome-recycling factor"/>
    <property type="match status" value="1"/>
</dbReference>